<evidence type="ECO:0000256" key="4">
    <source>
        <dbReference type="ARBA" id="ARBA00023157"/>
    </source>
</evidence>
<dbReference type="EMBL" id="CALNXJ010000007">
    <property type="protein sequence ID" value="CAH3043605.1"/>
    <property type="molecule type" value="Genomic_DNA"/>
</dbReference>
<evidence type="ECO:0000256" key="6">
    <source>
        <dbReference type="ARBA" id="ARBA00034311"/>
    </source>
</evidence>
<dbReference type="AlphaFoldDB" id="A0AAU9W1K4"/>
<dbReference type="Pfam" id="PF03067">
    <property type="entry name" value="LPMO_10"/>
    <property type="match status" value="1"/>
</dbReference>
<keyword evidence="11" id="KW-1185">Reference proteome</keyword>
<evidence type="ECO:0000313" key="11">
    <source>
        <dbReference type="Proteomes" id="UP001159428"/>
    </source>
</evidence>
<comment type="caution">
    <text evidence="10">The sequence shown here is derived from an EMBL/GenBank/DDBJ whole genome shotgun (WGS) entry which is preliminary data.</text>
</comment>
<name>A0AAU9W1K4_9CNID</name>
<gene>
    <name evidence="10" type="ORF">PMEA_00031640</name>
</gene>
<keyword evidence="2" id="KW-0479">Metal-binding</keyword>
<dbReference type="GO" id="GO:0046872">
    <property type="term" value="F:metal ion binding"/>
    <property type="evidence" value="ECO:0007669"/>
    <property type="project" value="UniProtKB-KW"/>
</dbReference>
<evidence type="ECO:0000259" key="9">
    <source>
        <dbReference type="Pfam" id="PF03067"/>
    </source>
</evidence>
<keyword evidence="4" id="KW-1015">Disulfide bond</keyword>
<proteinExistence type="inferred from homology"/>
<evidence type="ECO:0000313" key="10">
    <source>
        <dbReference type="EMBL" id="CAH3043605.1"/>
    </source>
</evidence>
<keyword evidence="3" id="KW-0186">Copper</keyword>
<feature type="domain" description="Chitin-binding type-4" evidence="9">
    <location>
        <begin position="38"/>
        <end position="225"/>
    </location>
</feature>
<dbReference type="PANTHER" id="PTHR36575:SF2">
    <property type="entry name" value="CHITIN-BINDING TYPE-4 DOMAIN-CONTAINING PROTEIN-RELATED"/>
    <property type="match status" value="1"/>
</dbReference>
<dbReference type="Proteomes" id="UP001159428">
    <property type="component" value="Unassembled WGS sequence"/>
</dbReference>
<organism evidence="10 11">
    <name type="scientific">Pocillopora meandrina</name>
    <dbReference type="NCBI Taxonomy" id="46732"/>
    <lineage>
        <taxon>Eukaryota</taxon>
        <taxon>Metazoa</taxon>
        <taxon>Cnidaria</taxon>
        <taxon>Anthozoa</taxon>
        <taxon>Hexacorallia</taxon>
        <taxon>Scleractinia</taxon>
        <taxon>Astrocoeniina</taxon>
        <taxon>Pocilloporidae</taxon>
        <taxon>Pocillopora</taxon>
    </lineage>
</organism>
<accession>A0AAU9W1K4</accession>
<evidence type="ECO:0000256" key="2">
    <source>
        <dbReference type="ARBA" id="ARBA00022723"/>
    </source>
</evidence>
<comment type="similarity">
    <text evidence="6">Belongs to the polysaccharide monooxygenase AA13 family.</text>
</comment>
<evidence type="ECO:0000256" key="5">
    <source>
        <dbReference type="ARBA" id="ARBA00023180"/>
    </source>
</evidence>
<feature type="transmembrane region" description="Helical" evidence="8">
    <location>
        <begin position="22"/>
        <end position="42"/>
    </location>
</feature>
<dbReference type="InterPro" id="IPR004302">
    <property type="entry name" value="Cellulose/chitin-bd_N"/>
</dbReference>
<evidence type="ECO:0000256" key="1">
    <source>
        <dbReference type="ARBA" id="ARBA00001973"/>
    </source>
</evidence>
<keyword evidence="8" id="KW-0812">Transmembrane</keyword>
<keyword evidence="8" id="KW-1133">Transmembrane helix</keyword>
<dbReference type="PANTHER" id="PTHR36575">
    <property type="entry name" value="BINDING PROTEIN, PUTATIVE (AFU_ORTHOLOGUE AFUA_1G14430)-RELATED"/>
    <property type="match status" value="1"/>
</dbReference>
<feature type="non-terminal residue" evidence="10">
    <location>
        <position position="1"/>
    </location>
</feature>
<dbReference type="InterPro" id="IPR052282">
    <property type="entry name" value="Starch-active_LPMO"/>
</dbReference>
<evidence type="ECO:0000256" key="7">
    <source>
        <dbReference type="SAM" id="MobiDB-lite"/>
    </source>
</evidence>
<protein>
    <recommendedName>
        <fullName evidence="9">Chitin-binding type-4 domain-containing protein</fullName>
    </recommendedName>
</protein>
<keyword evidence="5" id="KW-0325">Glycoprotein</keyword>
<evidence type="ECO:0000256" key="3">
    <source>
        <dbReference type="ARBA" id="ARBA00023008"/>
    </source>
</evidence>
<evidence type="ECO:0000256" key="8">
    <source>
        <dbReference type="SAM" id="Phobius"/>
    </source>
</evidence>
<comment type="cofactor">
    <cofactor evidence="1">
        <name>Cu(2+)</name>
        <dbReference type="ChEBI" id="CHEBI:29036"/>
    </cofactor>
</comment>
<sequence>LDGSIRVSSVTFATIWTRMKEIVLLFATACLIVAVAGHGRMIDPASRNSAWRFFPNRPRQYTDNELNCGGFSVQWNGPNNGRCGVCGDAYHDKNPKYVYPGKYASDGFITKTYKEGQVIEVVIDITSNHQGYFRFSLGKLDKPPITQEKLTYVLLQPDGSNTWQLHSSQNGKFTIKLNLPRGLTCDHCVLQWWWTVGNNWGCDENGNCGVGLGKKQETFVNCADIKIVSAGGPGATEAPNTNAPMTEKPNTDAPATNPPPTEGPGATAPPTLPPQGVCKATGAWTGDANMDVWCASNCAAGYCPSTHCKCE</sequence>
<reference evidence="10 11" key="1">
    <citation type="submission" date="2022-05" db="EMBL/GenBank/DDBJ databases">
        <authorList>
            <consortium name="Genoscope - CEA"/>
            <person name="William W."/>
        </authorList>
    </citation>
    <scope>NUCLEOTIDE SEQUENCE [LARGE SCALE GENOMIC DNA]</scope>
</reference>
<keyword evidence="8" id="KW-0472">Membrane</keyword>
<feature type="region of interest" description="Disordered" evidence="7">
    <location>
        <begin position="233"/>
        <end position="274"/>
    </location>
</feature>